<keyword evidence="1" id="KW-0233">DNA recombination</keyword>
<dbReference type="RefSeq" id="WP_349431445.1">
    <property type="nucleotide sequence ID" value="NZ_CP157743.1"/>
</dbReference>
<dbReference type="PANTHER" id="PTHR32309:SF31">
    <property type="entry name" value="CAPSULAR EXOPOLYSACCHARIDE FAMILY"/>
    <property type="match status" value="1"/>
</dbReference>
<evidence type="ECO:0000313" key="4">
    <source>
        <dbReference type="EMBL" id="XBS19968.1"/>
    </source>
</evidence>
<dbReference type="Proteomes" id="UP001225378">
    <property type="component" value="Chromosome"/>
</dbReference>
<dbReference type="GO" id="GO:0003677">
    <property type="term" value="F:DNA binding"/>
    <property type="evidence" value="ECO:0007669"/>
    <property type="project" value="InterPro"/>
</dbReference>
<gene>
    <name evidence="4" type="ORF">Q9L42_016655</name>
</gene>
<evidence type="ECO:0000256" key="3">
    <source>
        <dbReference type="SAM" id="Phobius"/>
    </source>
</evidence>
<accession>A0AAU7NSR9</accession>
<proteinExistence type="predicted"/>
<dbReference type="InterPro" id="IPR011010">
    <property type="entry name" value="DNA_brk_join_enz"/>
</dbReference>
<dbReference type="PANTHER" id="PTHR32309">
    <property type="entry name" value="TYROSINE-PROTEIN KINASE"/>
    <property type="match status" value="1"/>
</dbReference>
<keyword evidence="3" id="KW-0472">Membrane</keyword>
<evidence type="ECO:0000313" key="5">
    <source>
        <dbReference type="Proteomes" id="UP001225378"/>
    </source>
</evidence>
<name>A0AAU7NSR9_9GAMM</name>
<evidence type="ECO:0000256" key="1">
    <source>
        <dbReference type="ARBA" id="ARBA00023172"/>
    </source>
</evidence>
<dbReference type="AlphaFoldDB" id="A0AAU7NSR9"/>
<dbReference type="Gene3D" id="1.10.443.10">
    <property type="entry name" value="Intergrase catalytic core"/>
    <property type="match status" value="1"/>
</dbReference>
<dbReference type="SUPFAM" id="SSF56349">
    <property type="entry name" value="DNA breaking-rejoining enzymes"/>
    <property type="match status" value="1"/>
</dbReference>
<dbReference type="KEGG" id="mech:Q9L42_016655"/>
<dbReference type="EMBL" id="CP157743">
    <property type="protein sequence ID" value="XBS19968.1"/>
    <property type="molecule type" value="Genomic_DNA"/>
</dbReference>
<feature type="transmembrane region" description="Helical" evidence="3">
    <location>
        <begin position="35"/>
        <end position="53"/>
    </location>
</feature>
<reference evidence="4 5" key="1">
    <citation type="journal article" date="2024" name="Microbiology">
        <title>Methylomarinum rosea sp. nov., a novel halophilic methanotrophic bacterium from the hypersaline Lake Elton.</title>
        <authorList>
            <person name="Suleimanov R.Z."/>
            <person name="Oshkin I.Y."/>
            <person name="Danilova O.V."/>
            <person name="Suzina N.E."/>
            <person name="Dedysh S.N."/>
        </authorList>
    </citation>
    <scope>NUCLEOTIDE SEQUENCE [LARGE SCALE GENOMIC DNA]</scope>
    <source>
        <strain evidence="4 5">Ch1-1</strain>
    </source>
</reference>
<feature type="coiled-coil region" evidence="2">
    <location>
        <begin position="326"/>
        <end position="384"/>
    </location>
</feature>
<dbReference type="InterPro" id="IPR013762">
    <property type="entry name" value="Integrase-like_cat_sf"/>
</dbReference>
<protein>
    <submittedName>
        <fullName evidence="4">Integrase</fullName>
    </submittedName>
</protein>
<keyword evidence="3" id="KW-0812">Transmembrane</keyword>
<dbReference type="InterPro" id="IPR050445">
    <property type="entry name" value="Bact_polysacc_biosynth/exp"/>
</dbReference>
<dbReference type="GO" id="GO:0015074">
    <property type="term" value="P:DNA integration"/>
    <property type="evidence" value="ECO:0007669"/>
    <property type="project" value="InterPro"/>
</dbReference>
<organism evidence="4 5">
    <name type="scientific">Methylomarinum roseum</name>
    <dbReference type="NCBI Taxonomy" id="3067653"/>
    <lineage>
        <taxon>Bacteria</taxon>
        <taxon>Pseudomonadati</taxon>
        <taxon>Pseudomonadota</taxon>
        <taxon>Gammaproteobacteria</taxon>
        <taxon>Methylococcales</taxon>
        <taxon>Methylococcaceae</taxon>
        <taxon>Methylomarinum</taxon>
    </lineage>
</organism>
<feature type="transmembrane region" description="Helical" evidence="3">
    <location>
        <begin position="409"/>
        <end position="431"/>
    </location>
</feature>
<feature type="coiled-coil region" evidence="2">
    <location>
        <begin position="181"/>
        <end position="281"/>
    </location>
</feature>
<keyword evidence="2" id="KW-0175">Coiled coil</keyword>
<sequence length="657" mass="74711">MKQQPQIEYLSQQERQFSGPETPSDNHRISSRLKIFVPTFVICLAFGMLINFARPAQYQSSATLLTSAATAIDQVSRDVDFQHVAIQKQKLLGHELLNETLNRLHQTKDPQLAELTLADIRTMLTVEPIEQTNLLSMLARGAQPEVLPMVINTWIDVYLEARALSVENATHNTKTLVGSELEELDSKVEQARADLDQFRKAHDISSIAREENESLTKLNGLTQALNNANEEVVKAKARLEAVNQAISNGEAVVPEQEQRSLSNLERRYQELKEKLAEFDKRYTREYLALQPSLKFIPEQIKQLEAEINNKRQVGKKVVWTEAKQDYYAAQQVVKDLRQQLDEHKTKAAEFTSLFSRHEKLMEDLTALEELQRETRDRLVKIESKQYEKYPQVDIVERASVNWQAISPDYQLGALIAFIAALLIAFFTVWLVEFLSRGQPEQSHFVFPLQAWFGYTPPKENLDNYQQDKIVEQRPRTALPQVPHYQPLSNQQIERLLEHADEDSEQLILLLLSGLTLDEIVDLTYARVDLERAKIVVGGKKARVIKIGKRLQEVMRKAVESGTLWALRHYLEVDDLKAMLYCVSVDSGFSEMGDELAETLRQSYIIFLVEQGLRLSLLAKVVGPLAPLELAAYGEFSPSGTGCELGDVQLVHPVCGPQ</sequence>
<dbReference type="GO" id="GO:0006310">
    <property type="term" value="P:DNA recombination"/>
    <property type="evidence" value="ECO:0007669"/>
    <property type="project" value="UniProtKB-KW"/>
</dbReference>
<evidence type="ECO:0000256" key="2">
    <source>
        <dbReference type="SAM" id="Coils"/>
    </source>
</evidence>
<keyword evidence="5" id="KW-1185">Reference proteome</keyword>
<keyword evidence="3" id="KW-1133">Transmembrane helix</keyword>